<keyword evidence="2" id="KW-1185">Reference proteome</keyword>
<dbReference type="OrthoDB" id="9903272at2"/>
<reference evidence="1 2" key="1">
    <citation type="submission" date="2018-10" db="EMBL/GenBank/DDBJ databases">
        <title>Genomic Encyclopedia of Archaeal and Bacterial Type Strains, Phase II (KMG-II): from individual species to whole genera.</title>
        <authorList>
            <person name="Goeker M."/>
        </authorList>
    </citation>
    <scope>NUCLEOTIDE SEQUENCE [LARGE SCALE GENOMIC DNA]</scope>
    <source>
        <strain evidence="1 2">DSM 18602</strain>
    </source>
</reference>
<evidence type="ECO:0000313" key="2">
    <source>
        <dbReference type="Proteomes" id="UP000268007"/>
    </source>
</evidence>
<dbReference type="RefSeq" id="WP_147425582.1">
    <property type="nucleotide sequence ID" value="NZ_RBKU01000001.1"/>
</dbReference>
<gene>
    <name evidence="1" type="ORF">BDD43_1362</name>
</gene>
<proteinExistence type="predicted"/>
<name>A0A495IWV3_9SPHI</name>
<dbReference type="EMBL" id="RBKU01000001">
    <property type="protein sequence ID" value="RKR81217.1"/>
    <property type="molecule type" value="Genomic_DNA"/>
</dbReference>
<sequence length="64" mass="7696">MMEKANNENKMIELKDWAKEVMELLDEVKPYRSVFYKQRVAKLKDEFKHITNGQACYKLRNTLS</sequence>
<evidence type="ECO:0000313" key="1">
    <source>
        <dbReference type="EMBL" id="RKR81217.1"/>
    </source>
</evidence>
<protein>
    <submittedName>
        <fullName evidence="1">Uncharacterized protein</fullName>
    </submittedName>
</protein>
<comment type="caution">
    <text evidence="1">The sequence shown here is derived from an EMBL/GenBank/DDBJ whole genome shotgun (WGS) entry which is preliminary data.</text>
</comment>
<dbReference type="AlphaFoldDB" id="A0A495IWV3"/>
<accession>A0A495IWV3</accession>
<organism evidence="1 2">
    <name type="scientific">Mucilaginibacter gracilis</name>
    <dbReference type="NCBI Taxonomy" id="423350"/>
    <lineage>
        <taxon>Bacteria</taxon>
        <taxon>Pseudomonadati</taxon>
        <taxon>Bacteroidota</taxon>
        <taxon>Sphingobacteriia</taxon>
        <taxon>Sphingobacteriales</taxon>
        <taxon>Sphingobacteriaceae</taxon>
        <taxon>Mucilaginibacter</taxon>
    </lineage>
</organism>
<dbReference type="Proteomes" id="UP000268007">
    <property type="component" value="Unassembled WGS sequence"/>
</dbReference>